<accession>A0A212FMD6</accession>
<proteinExistence type="predicted"/>
<feature type="region of interest" description="Disordered" evidence="1">
    <location>
        <begin position="1"/>
        <end position="37"/>
    </location>
</feature>
<evidence type="ECO:0000313" key="3">
    <source>
        <dbReference type="Proteomes" id="UP000007151"/>
    </source>
</evidence>
<feature type="compositionally biased region" description="Basic and acidic residues" evidence="1">
    <location>
        <begin position="24"/>
        <end position="37"/>
    </location>
</feature>
<dbReference type="STRING" id="278856.A0A212FMD6"/>
<name>A0A212FMD6_DANPL</name>
<evidence type="ECO:0000256" key="1">
    <source>
        <dbReference type="SAM" id="MobiDB-lite"/>
    </source>
</evidence>
<organism evidence="2 3">
    <name type="scientific">Danaus plexippus plexippus</name>
    <dbReference type="NCBI Taxonomy" id="278856"/>
    <lineage>
        <taxon>Eukaryota</taxon>
        <taxon>Metazoa</taxon>
        <taxon>Ecdysozoa</taxon>
        <taxon>Arthropoda</taxon>
        <taxon>Hexapoda</taxon>
        <taxon>Insecta</taxon>
        <taxon>Pterygota</taxon>
        <taxon>Neoptera</taxon>
        <taxon>Endopterygota</taxon>
        <taxon>Lepidoptera</taxon>
        <taxon>Glossata</taxon>
        <taxon>Ditrysia</taxon>
        <taxon>Papilionoidea</taxon>
        <taxon>Nymphalidae</taxon>
        <taxon>Danainae</taxon>
        <taxon>Danaini</taxon>
        <taxon>Danaina</taxon>
        <taxon>Danaus</taxon>
        <taxon>Danaus</taxon>
    </lineage>
</organism>
<dbReference type="Proteomes" id="UP000007151">
    <property type="component" value="Unassembled WGS sequence"/>
</dbReference>
<evidence type="ECO:0000313" key="2">
    <source>
        <dbReference type="EMBL" id="OWR54860.1"/>
    </source>
</evidence>
<dbReference type="KEGG" id="dpl:KGM_207143"/>
<dbReference type="eggNOG" id="ENOG502S3Y6">
    <property type="taxonomic scope" value="Eukaryota"/>
</dbReference>
<sequence>MNVTKSWNGARGLGDSGGQTNETAMRKERTDVQELRESPDENIKKLYFWQKMHRTCNHQVDDYDEGPDCVEVYAFESGCGALVSRGTGHISRLERGARKAARPAAILLNELLAVPRLAFSGVLHVTLQLQRCLLLSLREALTGVVQTSVDVLVKPLLALAFNAVLRPPLVCVAQTAGAIREALRPLSLALIDAQEPFARLISSLRLVQVETHCTRSGTHNV</sequence>
<keyword evidence="3" id="KW-1185">Reference proteome</keyword>
<reference evidence="2 3" key="1">
    <citation type="journal article" date="2011" name="Cell">
        <title>The monarch butterfly genome yields insights into long-distance migration.</title>
        <authorList>
            <person name="Zhan S."/>
            <person name="Merlin C."/>
            <person name="Boore J.L."/>
            <person name="Reppert S.M."/>
        </authorList>
    </citation>
    <scope>NUCLEOTIDE SEQUENCE [LARGE SCALE GENOMIC DNA]</scope>
    <source>
        <strain evidence="2">F-2</strain>
    </source>
</reference>
<gene>
    <name evidence="2" type="ORF">KGM_207143</name>
</gene>
<comment type="caution">
    <text evidence="2">The sequence shown here is derived from an EMBL/GenBank/DDBJ whole genome shotgun (WGS) entry which is preliminary data.</text>
</comment>
<protein>
    <submittedName>
        <fullName evidence="2">Uncharacterized protein</fullName>
    </submittedName>
</protein>
<dbReference type="EMBL" id="AGBW02007654">
    <property type="protein sequence ID" value="OWR54860.1"/>
    <property type="molecule type" value="Genomic_DNA"/>
</dbReference>
<dbReference type="InParanoid" id="A0A212FMD6"/>
<dbReference type="AlphaFoldDB" id="A0A212FMD6"/>